<keyword evidence="3" id="KW-1185">Reference proteome</keyword>
<organism evidence="2 3">
    <name type="scientific">Polaribacter vadi</name>
    <dbReference type="NCBI Taxonomy" id="1774273"/>
    <lineage>
        <taxon>Bacteria</taxon>
        <taxon>Pseudomonadati</taxon>
        <taxon>Bacteroidota</taxon>
        <taxon>Flavobacteriia</taxon>
        <taxon>Flavobacteriales</taxon>
        <taxon>Flavobacteriaceae</taxon>
    </lineage>
</organism>
<dbReference type="Pfam" id="PF20243">
    <property type="entry name" value="MbnP"/>
    <property type="match status" value="1"/>
</dbReference>
<reference evidence="3" key="1">
    <citation type="submission" date="2016-02" db="EMBL/GenBank/DDBJ databases">
        <authorList>
            <person name="Shin S.-K."/>
            <person name="Yi H."/>
            <person name="Kim E."/>
        </authorList>
    </citation>
    <scope>NUCLEOTIDE SEQUENCE [LARGE SCALE GENOMIC DNA]</scope>
    <source>
        <strain evidence="3">LPB0003</strain>
    </source>
</reference>
<evidence type="ECO:0000313" key="2">
    <source>
        <dbReference type="EMBL" id="OBY62741.1"/>
    </source>
</evidence>
<gene>
    <name evidence="2" type="ORF">LPB3_11365</name>
</gene>
<dbReference type="STRING" id="1774273.LPB03_11355"/>
<dbReference type="InterPro" id="IPR046863">
    <property type="entry name" value="MbnP-like_dom"/>
</dbReference>
<dbReference type="RefSeq" id="WP_065319727.1">
    <property type="nucleotide sequence ID" value="NZ_CP017477.1"/>
</dbReference>
<proteinExistence type="predicted"/>
<feature type="domain" description="Copper-binding protein MbnP-like" evidence="1">
    <location>
        <begin position="29"/>
        <end position="227"/>
    </location>
</feature>
<evidence type="ECO:0000313" key="3">
    <source>
        <dbReference type="Proteomes" id="UP000092584"/>
    </source>
</evidence>
<dbReference type="KEGG" id="pob:LPB03_11355"/>
<protein>
    <recommendedName>
        <fullName evidence="1">Copper-binding protein MbnP-like domain-containing protein</fullName>
    </recommendedName>
</protein>
<accession>A0A1B8TSV2</accession>
<name>A0A1B8TSV2_9FLAO</name>
<evidence type="ECO:0000259" key="1">
    <source>
        <dbReference type="Pfam" id="PF20243"/>
    </source>
</evidence>
<comment type="caution">
    <text evidence="2">The sequence shown here is derived from an EMBL/GenBank/DDBJ whole genome shotgun (WGS) entry which is preliminary data.</text>
</comment>
<dbReference type="Proteomes" id="UP000092584">
    <property type="component" value="Unassembled WGS sequence"/>
</dbReference>
<sequence length="255" mass="28925">MKKIIMLLFVIIAFSSCKDEKDCCVNPSKNVSLKFTHNWDGSNISSSDFNNFKFTTKNGESVSVSRLRYVISNIRLINGNEIFTFSNYNLIDIEEEKGFNLTLPEKIFPGSYQLKFTFGFTDEDNKDGVYQDLNSASFNVPGMLGGGYHYMQFDGKYKDTNNADANFNYHVIRAVNRSDPNNLIFEDTSFEVDLGTLSFINDSEITIKANIAEWFKNPNTWNLNELNTVLMPNFDAQILMSANGKSVFSLGEVTQ</sequence>
<dbReference type="AlphaFoldDB" id="A0A1B8TSV2"/>
<dbReference type="EMBL" id="LSFM01000023">
    <property type="protein sequence ID" value="OBY62741.1"/>
    <property type="molecule type" value="Genomic_DNA"/>
</dbReference>
<dbReference type="PROSITE" id="PS51257">
    <property type="entry name" value="PROKAR_LIPOPROTEIN"/>
    <property type="match status" value="1"/>
</dbReference>
<dbReference type="OrthoDB" id="1422031at2"/>